<dbReference type="AlphaFoldDB" id="A0AAD6WVK7"/>
<sequence length="431" mass="48039">MHAVEPEVEGNVAGNVSIQRDVNNFDHVESREMVQGGQIAELHVAGGSRRGRVQQIRPHGAEADWRARNTLTAKGKEPSSMGIVWERPTIPTDARNTDGRRVLVVVGMDTVAYPYRIRYMRVEDLGRYLDGGQLREKRRLEHFELIVVRMQDVLMRDVRFCPRSRFNLARKFPGVKGPSVTLNTIAAPDDDVNGRPLPKNKLAVMIMTLEPTMIPSPYGITYGPSKWRSVIRWAVLAGLCRRANDTHTQGGAAEIIQVHNLAGVQSRNNVPVPLGRPDETRSGSTGSRTIGEGAVDEERLRQKVIRRVLSMPRTSEADSGSAFEVAVSRTNRRQCVIELSENVKIFPLVDEDMGVSSWSKAARETDSLCLRTSEEDHTSASFDSARKFEVVEGFANKLTAVAAGVRLRGCSTNEGLAIRQLRRKRDYCSRK</sequence>
<evidence type="ECO:0000313" key="2">
    <source>
        <dbReference type="EMBL" id="KAJ7029003.1"/>
    </source>
</evidence>
<dbReference type="EMBL" id="JARJCM010000106">
    <property type="protein sequence ID" value="KAJ7029003.1"/>
    <property type="molecule type" value="Genomic_DNA"/>
</dbReference>
<protein>
    <submittedName>
        <fullName evidence="2">Uncharacterized protein</fullName>
    </submittedName>
</protein>
<organism evidence="2 3">
    <name type="scientific">Mycena alexandri</name>
    <dbReference type="NCBI Taxonomy" id="1745969"/>
    <lineage>
        <taxon>Eukaryota</taxon>
        <taxon>Fungi</taxon>
        <taxon>Dikarya</taxon>
        <taxon>Basidiomycota</taxon>
        <taxon>Agaricomycotina</taxon>
        <taxon>Agaricomycetes</taxon>
        <taxon>Agaricomycetidae</taxon>
        <taxon>Agaricales</taxon>
        <taxon>Marasmiineae</taxon>
        <taxon>Mycenaceae</taxon>
        <taxon>Mycena</taxon>
    </lineage>
</organism>
<evidence type="ECO:0000313" key="3">
    <source>
        <dbReference type="Proteomes" id="UP001218188"/>
    </source>
</evidence>
<accession>A0AAD6WVK7</accession>
<feature type="region of interest" description="Disordered" evidence="1">
    <location>
        <begin position="267"/>
        <end position="290"/>
    </location>
</feature>
<keyword evidence="3" id="KW-1185">Reference proteome</keyword>
<evidence type="ECO:0000256" key="1">
    <source>
        <dbReference type="SAM" id="MobiDB-lite"/>
    </source>
</evidence>
<dbReference type="Proteomes" id="UP001218188">
    <property type="component" value="Unassembled WGS sequence"/>
</dbReference>
<name>A0AAD6WVK7_9AGAR</name>
<gene>
    <name evidence="2" type="ORF">C8F04DRAFT_1289199</name>
</gene>
<comment type="caution">
    <text evidence="2">The sequence shown here is derived from an EMBL/GenBank/DDBJ whole genome shotgun (WGS) entry which is preliminary data.</text>
</comment>
<reference evidence="2" key="1">
    <citation type="submission" date="2023-03" db="EMBL/GenBank/DDBJ databases">
        <title>Massive genome expansion in bonnet fungi (Mycena s.s.) driven by repeated elements and novel gene families across ecological guilds.</title>
        <authorList>
            <consortium name="Lawrence Berkeley National Laboratory"/>
            <person name="Harder C.B."/>
            <person name="Miyauchi S."/>
            <person name="Viragh M."/>
            <person name="Kuo A."/>
            <person name="Thoen E."/>
            <person name="Andreopoulos B."/>
            <person name="Lu D."/>
            <person name="Skrede I."/>
            <person name="Drula E."/>
            <person name="Henrissat B."/>
            <person name="Morin E."/>
            <person name="Kohler A."/>
            <person name="Barry K."/>
            <person name="LaButti K."/>
            <person name="Morin E."/>
            <person name="Salamov A."/>
            <person name="Lipzen A."/>
            <person name="Mereny Z."/>
            <person name="Hegedus B."/>
            <person name="Baldrian P."/>
            <person name="Stursova M."/>
            <person name="Weitz H."/>
            <person name="Taylor A."/>
            <person name="Grigoriev I.V."/>
            <person name="Nagy L.G."/>
            <person name="Martin F."/>
            <person name="Kauserud H."/>
        </authorList>
    </citation>
    <scope>NUCLEOTIDE SEQUENCE</scope>
    <source>
        <strain evidence="2">CBHHK200</strain>
    </source>
</reference>
<proteinExistence type="predicted"/>